<dbReference type="EMBL" id="BART01001596">
    <property type="protein sequence ID" value="GAG71427.1"/>
    <property type="molecule type" value="Genomic_DNA"/>
</dbReference>
<dbReference type="InterPro" id="IPR011032">
    <property type="entry name" value="GroES-like_sf"/>
</dbReference>
<evidence type="ECO:0000259" key="4">
    <source>
        <dbReference type="Pfam" id="PF00107"/>
    </source>
</evidence>
<protein>
    <recommendedName>
        <fullName evidence="7">Enoyl reductase (ER) domain-containing protein</fullName>
    </recommendedName>
</protein>
<dbReference type="Pfam" id="PF08240">
    <property type="entry name" value="ADH_N"/>
    <property type="match status" value="1"/>
</dbReference>
<proteinExistence type="predicted"/>
<comment type="caution">
    <text evidence="6">The sequence shown here is derived from an EMBL/GenBank/DDBJ whole genome shotgun (WGS) entry which is preliminary data.</text>
</comment>
<keyword evidence="3" id="KW-0560">Oxidoreductase</keyword>
<dbReference type="PANTHER" id="PTHR43401:SF2">
    <property type="entry name" value="L-THREONINE 3-DEHYDROGENASE"/>
    <property type="match status" value="1"/>
</dbReference>
<evidence type="ECO:0000256" key="3">
    <source>
        <dbReference type="ARBA" id="ARBA00023002"/>
    </source>
</evidence>
<dbReference type="InterPro" id="IPR013154">
    <property type="entry name" value="ADH-like_N"/>
</dbReference>
<dbReference type="InterPro" id="IPR036291">
    <property type="entry name" value="NAD(P)-bd_dom_sf"/>
</dbReference>
<dbReference type="GO" id="GO:0008270">
    <property type="term" value="F:zinc ion binding"/>
    <property type="evidence" value="ECO:0007669"/>
    <property type="project" value="InterPro"/>
</dbReference>
<gene>
    <name evidence="6" type="ORF">S01H4_05487</name>
</gene>
<evidence type="ECO:0008006" key="7">
    <source>
        <dbReference type="Google" id="ProtNLM"/>
    </source>
</evidence>
<dbReference type="Pfam" id="PF00107">
    <property type="entry name" value="ADH_zinc_N"/>
    <property type="match status" value="1"/>
</dbReference>
<organism evidence="6">
    <name type="scientific">marine sediment metagenome</name>
    <dbReference type="NCBI Taxonomy" id="412755"/>
    <lineage>
        <taxon>unclassified sequences</taxon>
        <taxon>metagenomes</taxon>
        <taxon>ecological metagenomes</taxon>
    </lineage>
</organism>
<sequence length="349" mass="38574">MGKMLAAVFHKKGENGGEIILEQVDIPEIKQSDDVLIEIKACGICGTDLKIMEGAHPANDNIILGHEFCGIVENMGEDVKDLRKDDKVVVDPNLKCGICQACRRGFDNQCEFLATGQTFGIFQNGGFTKYCIVPRRALYQLPIDMDLTKAALIEPLSCAVHCHNISDVKECDNVVILGAGPMGLIIESIIRKHPINQLIVVEPMEFRRKKALELGANYVINPETDDVEKEIKKLTNNHGADVIIDAVGKSSTFEIAQKIWANRGRLILFGQDSRAVGTIKPNDIVRWQRSILGSYISSGVDYLDAISLIKNNTIDTDKLISHKIPLENLLSEGMKIMKEKTGLKIIVIP</sequence>
<evidence type="ECO:0000259" key="5">
    <source>
        <dbReference type="Pfam" id="PF08240"/>
    </source>
</evidence>
<accession>X1APY9</accession>
<dbReference type="PROSITE" id="PS00059">
    <property type="entry name" value="ADH_ZINC"/>
    <property type="match status" value="1"/>
</dbReference>
<dbReference type="InterPro" id="IPR002328">
    <property type="entry name" value="ADH_Zn_CS"/>
</dbReference>
<dbReference type="Gene3D" id="3.90.180.10">
    <property type="entry name" value="Medium-chain alcohol dehydrogenases, catalytic domain"/>
    <property type="match status" value="1"/>
</dbReference>
<keyword evidence="1" id="KW-0479">Metal-binding</keyword>
<reference evidence="6" key="1">
    <citation type="journal article" date="2014" name="Front. Microbiol.">
        <title>High frequency of phylogenetically diverse reductive dehalogenase-homologous genes in deep subseafloor sedimentary metagenomes.</title>
        <authorList>
            <person name="Kawai M."/>
            <person name="Futagami T."/>
            <person name="Toyoda A."/>
            <person name="Takaki Y."/>
            <person name="Nishi S."/>
            <person name="Hori S."/>
            <person name="Arai W."/>
            <person name="Tsubouchi T."/>
            <person name="Morono Y."/>
            <person name="Uchiyama I."/>
            <person name="Ito T."/>
            <person name="Fujiyama A."/>
            <person name="Inagaki F."/>
            <person name="Takami H."/>
        </authorList>
    </citation>
    <scope>NUCLEOTIDE SEQUENCE</scope>
    <source>
        <strain evidence="6">Expedition CK06-06</strain>
    </source>
</reference>
<dbReference type="AlphaFoldDB" id="X1APY9"/>
<dbReference type="Gene3D" id="3.40.50.720">
    <property type="entry name" value="NAD(P)-binding Rossmann-like Domain"/>
    <property type="match status" value="1"/>
</dbReference>
<evidence type="ECO:0000313" key="6">
    <source>
        <dbReference type="EMBL" id="GAG71427.1"/>
    </source>
</evidence>
<keyword evidence="2" id="KW-0862">Zinc</keyword>
<evidence type="ECO:0000256" key="2">
    <source>
        <dbReference type="ARBA" id="ARBA00022833"/>
    </source>
</evidence>
<dbReference type="GO" id="GO:0016491">
    <property type="term" value="F:oxidoreductase activity"/>
    <property type="evidence" value="ECO:0007669"/>
    <property type="project" value="UniProtKB-KW"/>
</dbReference>
<dbReference type="InterPro" id="IPR050129">
    <property type="entry name" value="Zn_alcohol_dh"/>
</dbReference>
<dbReference type="SUPFAM" id="SSF50129">
    <property type="entry name" value="GroES-like"/>
    <property type="match status" value="1"/>
</dbReference>
<feature type="domain" description="Alcohol dehydrogenase-like C-terminal" evidence="4">
    <location>
        <begin position="195"/>
        <end position="310"/>
    </location>
</feature>
<dbReference type="InterPro" id="IPR013149">
    <property type="entry name" value="ADH-like_C"/>
</dbReference>
<dbReference type="SUPFAM" id="SSF51735">
    <property type="entry name" value="NAD(P)-binding Rossmann-fold domains"/>
    <property type="match status" value="1"/>
</dbReference>
<dbReference type="PANTHER" id="PTHR43401">
    <property type="entry name" value="L-THREONINE 3-DEHYDROGENASE"/>
    <property type="match status" value="1"/>
</dbReference>
<evidence type="ECO:0000256" key="1">
    <source>
        <dbReference type="ARBA" id="ARBA00022723"/>
    </source>
</evidence>
<name>X1APY9_9ZZZZ</name>
<feature type="domain" description="Alcohol dehydrogenase-like N-terminal" evidence="5">
    <location>
        <begin position="32"/>
        <end position="142"/>
    </location>
</feature>